<dbReference type="InterPro" id="IPR000571">
    <property type="entry name" value="Znf_CCCH"/>
</dbReference>
<organism evidence="6 7">
    <name type="scientific">Caenorhabditis nigoni</name>
    <dbReference type="NCBI Taxonomy" id="1611254"/>
    <lineage>
        <taxon>Eukaryota</taxon>
        <taxon>Metazoa</taxon>
        <taxon>Ecdysozoa</taxon>
        <taxon>Nematoda</taxon>
        <taxon>Chromadorea</taxon>
        <taxon>Rhabditida</taxon>
        <taxon>Rhabditina</taxon>
        <taxon>Rhabditomorpha</taxon>
        <taxon>Rhabditoidea</taxon>
        <taxon>Rhabditidae</taxon>
        <taxon>Peloderinae</taxon>
        <taxon>Caenorhabditis</taxon>
    </lineage>
</organism>
<dbReference type="AlphaFoldDB" id="A0A2G5V849"/>
<feature type="domain" description="C3H1-type" evidence="5">
    <location>
        <begin position="91"/>
        <end position="121"/>
    </location>
</feature>
<evidence type="ECO:0000256" key="4">
    <source>
        <dbReference type="PROSITE-ProRule" id="PRU00723"/>
    </source>
</evidence>
<keyword evidence="2 4" id="KW-0863">Zinc-finger</keyword>
<evidence type="ECO:0000259" key="5">
    <source>
        <dbReference type="PROSITE" id="PS50103"/>
    </source>
</evidence>
<dbReference type="STRING" id="1611254.A0A2G5V849"/>
<sequence length="228" mass="26402">MLHCLTYSNPIKDDEKLDDRDGIKNGYNSAAVYVEQQTTWIQVIPQCSFQEVQDPWMSQDAWTGQPMVSDEVSFESTSTYRPVDIPPTEDKYKTRLCVNFAKGGSRNCRYGGLCKFIHPSDSQLYAERFQETEEFAKLKLGHQNEVQRLHVMKKTAASRKEELEMEDMINYKVRQFNLDYPKGLNYYDLHVGLRRVGATIQQITSLPSEPFSFNTIMDKMFFCASCPE</sequence>
<evidence type="ECO:0000256" key="1">
    <source>
        <dbReference type="ARBA" id="ARBA00022723"/>
    </source>
</evidence>
<comment type="caution">
    <text evidence="6">The sequence shown here is derived from an EMBL/GenBank/DDBJ whole genome shotgun (WGS) entry which is preliminary data.</text>
</comment>
<evidence type="ECO:0000313" key="6">
    <source>
        <dbReference type="EMBL" id="PIC47706.1"/>
    </source>
</evidence>
<feature type="zinc finger region" description="C3H1-type" evidence="4">
    <location>
        <begin position="91"/>
        <end position="121"/>
    </location>
</feature>
<evidence type="ECO:0000256" key="3">
    <source>
        <dbReference type="ARBA" id="ARBA00022833"/>
    </source>
</evidence>
<dbReference type="EMBL" id="PDUG01000002">
    <property type="protein sequence ID" value="PIC47706.1"/>
    <property type="molecule type" value="Genomic_DNA"/>
</dbReference>
<dbReference type="Pfam" id="PF00642">
    <property type="entry name" value="zf-CCCH"/>
    <property type="match status" value="1"/>
</dbReference>
<dbReference type="SUPFAM" id="SSF90229">
    <property type="entry name" value="CCCH zinc finger"/>
    <property type="match status" value="1"/>
</dbReference>
<accession>A0A2G5V849</accession>
<dbReference type="SMART" id="SM00356">
    <property type="entry name" value="ZnF_C3H1"/>
    <property type="match status" value="1"/>
</dbReference>
<proteinExistence type="predicted"/>
<evidence type="ECO:0000313" key="7">
    <source>
        <dbReference type="Proteomes" id="UP000230233"/>
    </source>
</evidence>
<evidence type="ECO:0000256" key="2">
    <source>
        <dbReference type="ARBA" id="ARBA00022771"/>
    </source>
</evidence>
<keyword evidence="3 4" id="KW-0862">Zinc</keyword>
<dbReference type="PROSITE" id="PS50103">
    <property type="entry name" value="ZF_C3H1"/>
    <property type="match status" value="1"/>
</dbReference>
<protein>
    <recommendedName>
        <fullName evidence="5">C3H1-type domain-containing protein</fullName>
    </recommendedName>
</protein>
<dbReference type="Proteomes" id="UP000230233">
    <property type="component" value="Chromosome II"/>
</dbReference>
<keyword evidence="7" id="KW-1185">Reference proteome</keyword>
<dbReference type="GO" id="GO:0008270">
    <property type="term" value="F:zinc ion binding"/>
    <property type="evidence" value="ECO:0007669"/>
    <property type="project" value="UniProtKB-KW"/>
</dbReference>
<gene>
    <name evidence="6" type="primary">Cnig_chr_II.g6959</name>
    <name evidence="6" type="ORF">B9Z55_006959</name>
</gene>
<reference evidence="7" key="1">
    <citation type="submission" date="2017-10" db="EMBL/GenBank/DDBJ databases">
        <title>Rapid genome shrinkage in a self-fertile nematode reveals novel sperm competition proteins.</title>
        <authorList>
            <person name="Yin D."/>
            <person name="Schwarz E.M."/>
            <person name="Thomas C.G."/>
            <person name="Felde R.L."/>
            <person name="Korf I.F."/>
            <person name="Cutter A.D."/>
            <person name="Schartner C.M."/>
            <person name="Ralston E.J."/>
            <person name="Meyer B.J."/>
            <person name="Haag E.S."/>
        </authorList>
    </citation>
    <scope>NUCLEOTIDE SEQUENCE [LARGE SCALE GENOMIC DNA]</scope>
    <source>
        <strain evidence="7">JU1422</strain>
    </source>
</reference>
<dbReference type="InterPro" id="IPR036855">
    <property type="entry name" value="Znf_CCCH_sf"/>
</dbReference>
<keyword evidence="1 4" id="KW-0479">Metal-binding</keyword>
<dbReference type="Gene3D" id="4.10.1000.10">
    <property type="entry name" value="Zinc finger, CCCH-type"/>
    <property type="match status" value="1"/>
</dbReference>
<name>A0A2G5V849_9PELO</name>
<dbReference type="OrthoDB" id="410307at2759"/>